<reference evidence="1 2" key="1">
    <citation type="submission" date="2019-07" db="EMBL/GenBank/DDBJ databases">
        <title>Draft genome for Aliikangiella sp. M105.</title>
        <authorList>
            <person name="Wang G."/>
        </authorList>
    </citation>
    <scope>NUCLEOTIDE SEQUENCE [LARGE SCALE GENOMIC DNA]</scope>
    <source>
        <strain evidence="1 2">M105</strain>
    </source>
</reference>
<keyword evidence="2" id="KW-1185">Reference proteome</keyword>
<dbReference type="Proteomes" id="UP000315439">
    <property type="component" value="Unassembled WGS sequence"/>
</dbReference>
<sequence>MKPENLKAINKYKGEARVKTLIRAHLYWLSGFPYLREGNVYWCCPYLPDLDKQKITITAKMISKAHRIINELRRDYPAALPRVIGDSTEWERRCKTYLGLTKALIANSDKAEIESLFELDDSFHAKLSKRFNQNVLNSELGRAVSWMHFINRTPLTASLEFIFELINNLPSQHRPDIVLASKLCHIYVLDGAKALAYLRLHFNPHGVSTVTKDGPAYITPFIQYRYKPKKKKLFSFPIKPEDNTSQLILKSVDWLLALNSNRRKRALLLFENIELDKTISKYLLWWQGVDQLTGKISNLINYPNINKSAFLAELQDALESYRTRFPGSFDISGIFSIIQEFSQSPDISGSINQFFRSYSKLEKNKYLNVLFLFHFKQCFRESEKSEKYFSHYVSCLAKYLDSAKNTAALEPWSDLESSYWLSSESYIFENLNMSNFSDFFDLLLRIYLKDSGKVSKDWMRGISLIVAANFSIDKAYELTTYLIQVEKIDEVSRITLKIAKEQKLSLGKVSKLIDIWNKLDEEYTDDDTLEVIYETFISIGASELFINLVFSEHISLLRRCSNQIRIIKKIHGFTQVPCFPLDLAGDLTLDIEDSWLNQYPEEFHSNLTLLNHLSGSAEKKARKIFLSTWWPREFIKSELKKLKSHSQSYSQHANSTIQNRILSLENKLKSHKTASCAMKEKIQGKLIERIKKEQFRSWRSELDHQFKISWNKFLDADNEQLPDWLFCEEMIHYLLPIMDFNAGSKTLAKYVIKHRATTTDWQFTTHPKNETFLRNLEQEGFNRGAWLCGIGPKNYQSKSSNQICIDVVEDPLEILNMGGHFKTCLSPGSFNYFSVFANIADINKRVIYGKNTDGKVIGRVLVGLLPSGGMTVFNIYCHHSDDEFHTKVMEYIQSWAEFAGFTLTDQGYIPKLVAAEWYDDGAIDVGNNIKCLKDGSEFRRQLAQMNESTFENELTEALSPLPINELTYPLIINLPEVKKCPQLIPALIKIARKITRLSEHDKIKLFYMADDNNAGEQFYQAFRRDLMCGLMASIRREKWFNPELGYRVASYNPSDALKVVKKLGNTWTGNWRNNLYPATARVAVKSLNKLGREHQARQIAEQYKIENCS</sequence>
<dbReference type="AlphaFoldDB" id="A0A545TV33"/>
<dbReference type="RefSeq" id="WP_142935232.1">
    <property type="nucleotide sequence ID" value="NZ_ML660173.1"/>
</dbReference>
<organism evidence="1 2">
    <name type="scientific">Aliikangiella coralliicola</name>
    <dbReference type="NCBI Taxonomy" id="2592383"/>
    <lineage>
        <taxon>Bacteria</taxon>
        <taxon>Pseudomonadati</taxon>
        <taxon>Pseudomonadota</taxon>
        <taxon>Gammaproteobacteria</taxon>
        <taxon>Oceanospirillales</taxon>
        <taxon>Pleioneaceae</taxon>
        <taxon>Aliikangiella</taxon>
    </lineage>
</organism>
<dbReference type="OrthoDB" id="7052252at2"/>
<evidence type="ECO:0000313" key="2">
    <source>
        <dbReference type="Proteomes" id="UP000315439"/>
    </source>
</evidence>
<proteinExistence type="predicted"/>
<gene>
    <name evidence="1" type="ORF">FLL46_26040</name>
</gene>
<evidence type="ECO:0000313" key="1">
    <source>
        <dbReference type="EMBL" id="TQV81074.1"/>
    </source>
</evidence>
<name>A0A545TV33_9GAMM</name>
<dbReference type="EMBL" id="VIKS01000017">
    <property type="protein sequence ID" value="TQV81074.1"/>
    <property type="molecule type" value="Genomic_DNA"/>
</dbReference>
<accession>A0A545TV33</accession>
<comment type="caution">
    <text evidence="1">The sequence shown here is derived from an EMBL/GenBank/DDBJ whole genome shotgun (WGS) entry which is preliminary data.</text>
</comment>
<protein>
    <submittedName>
        <fullName evidence="1">Uncharacterized protein</fullName>
    </submittedName>
</protein>